<gene>
    <name evidence="2" type="ORF">JHC10_04350</name>
    <name evidence="3" type="ORF">JHC11_10000</name>
</gene>
<dbReference type="InterPro" id="IPR001633">
    <property type="entry name" value="EAL_dom"/>
</dbReference>
<dbReference type="EMBL" id="JAEMOS010000011">
    <property type="protein sequence ID" value="MBJ7266173.1"/>
    <property type="molecule type" value="Genomic_DNA"/>
</dbReference>
<proteinExistence type="predicted"/>
<dbReference type="InterPro" id="IPR029016">
    <property type="entry name" value="GAF-like_dom_sf"/>
</dbReference>
<evidence type="ECO:0000313" key="3">
    <source>
        <dbReference type="EMBL" id="MBJ7316312.1"/>
    </source>
</evidence>
<reference evidence="3 5" key="1">
    <citation type="submission" date="2020-09" db="EMBL/GenBank/DDBJ databases">
        <title>Draft Genomes of Bacterial Isolates from North Pond Shallow Sediments.</title>
        <authorList>
            <person name="Kiel Reese B."/>
            <person name="Mullis M."/>
            <person name="Weisend R.E."/>
        </authorList>
    </citation>
    <scope>NUCLEOTIDE SEQUENCE</scope>
    <source>
        <strain evidence="3">KJE-2</strain>
        <strain evidence="2 5">KJE-3</strain>
    </source>
</reference>
<dbReference type="Proteomes" id="UP000621390">
    <property type="component" value="Unassembled WGS sequence"/>
</dbReference>
<dbReference type="SUPFAM" id="SSF55781">
    <property type="entry name" value="GAF domain-like"/>
    <property type="match status" value="1"/>
</dbReference>
<sequence length="409" mass="45294">MSKTDRRLHIVNTINEDSFIQQILNSIRHHMNMEVAFIARFVDDERLIEFTAADETTADQIIKSHGSSPRNETYCQKIVGGEIPNIIPDTSKNSVTRSLPVTKNLNIGAYIGVPIFIDGSQLYGTLCCYNRSPNESLKDSHGDFLNMMADFIGQIFKKRLGSAVRENETREQVESVLAEQRVSIVYQEINSSNESGPRHFEALARFNTTPYFPPNVWLDKAELVGLSENVESLIIKQILNELSSLKERVGECCVSINATPPLIASGALVGLLVDASPQDLIVEVTEHSEIEDYTLFAEALTPLIQRGFKIAIDDVGAGFSSLRHILELNASIIKLDMSLISNIDQDKKKQSLVAALIAFGQMSAVQIIAEGVETEAEYSQLRQLGIEYFQGFYFSRPSALGSQGECAAI</sequence>
<dbReference type="Pfam" id="PF01590">
    <property type="entry name" value="GAF"/>
    <property type="match status" value="1"/>
</dbReference>
<accession>A0A8I1GCB2</accession>
<dbReference type="AlphaFoldDB" id="A0A8I1GCB2"/>
<dbReference type="InterPro" id="IPR035919">
    <property type="entry name" value="EAL_sf"/>
</dbReference>
<keyword evidence="5" id="KW-1185">Reference proteome</keyword>
<dbReference type="RefSeq" id="WP_199493960.1">
    <property type="nucleotide sequence ID" value="NZ_JAEMOO010000005.1"/>
</dbReference>
<dbReference type="PANTHER" id="PTHR33121">
    <property type="entry name" value="CYCLIC DI-GMP PHOSPHODIESTERASE PDEF"/>
    <property type="match status" value="1"/>
</dbReference>
<feature type="domain" description="EAL" evidence="1">
    <location>
        <begin position="166"/>
        <end position="409"/>
    </location>
</feature>
<dbReference type="InterPro" id="IPR050706">
    <property type="entry name" value="Cyclic-di-GMP_PDE-like"/>
</dbReference>
<evidence type="ECO:0000313" key="2">
    <source>
        <dbReference type="EMBL" id="MBJ7266173.1"/>
    </source>
</evidence>
<dbReference type="PROSITE" id="PS50883">
    <property type="entry name" value="EAL"/>
    <property type="match status" value="1"/>
</dbReference>
<dbReference type="Pfam" id="PF00563">
    <property type="entry name" value="EAL"/>
    <property type="match status" value="1"/>
</dbReference>
<dbReference type="PANTHER" id="PTHR33121:SF70">
    <property type="entry name" value="SIGNALING PROTEIN YKOW"/>
    <property type="match status" value="1"/>
</dbReference>
<name>A0A8I1GCB2_9GAMM</name>
<dbReference type="SUPFAM" id="SSF141868">
    <property type="entry name" value="EAL domain-like"/>
    <property type="match status" value="1"/>
</dbReference>
<protein>
    <submittedName>
        <fullName evidence="3">EAL domain-containing protein</fullName>
    </submittedName>
</protein>
<dbReference type="Proteomes" id="UP000655994">
    <property type="component" value="Unassembled WGS sequence"/>
</dbReference>
<organism evidence="3 4">
    <name type="scientific">Idiomarina abyssalis</name>
    <dbReference type="NCBI Taxonomy" id="86102"/>
    <lineage>
        <taxon>Bacteria</taxon>
        <taxon>Pseudomonadati</taxon>
        <taxon>Pseudomonadota</taxon>
        <taxon>Gammaproteobacteria</taxon>
        <taxon>Alteromonadales</taxon>
        <taxon>Idiomarinaceae</taxon>
        <taxon>Idiomarina</taxon>
    </lineage>
</organism>
<evidence type="ECO:0000313" key="4">
    <source>
        <dbReference type="Proteomes" id="UP000621390"/>
    </source>
</evidence>
<evidence type="ECO:0000259" key="1">
    <source>
        <dbReference type="PROSITE" id="PS50883"/>
    </source>
</evidence>
<dbReference type="Gene3D" id="3.30.450.40">
    <property type="match status" value="1"/>
</dbReference>
<dbReference type="Gene3D" id="3.20.20.450">
    <property type="entry name" value="EAL domain"/>
    <property type="match status" value="1"/>
</dbReference>
<dbReference type="CDD" id="cd01948">
    <property type="entry name" value="EAL"/>
    <property type="match status" value="1"/>
</dbReference>
<dbReference type="EMBL" id="JAEMOP010000009">
    <property type="protein sequence ID" value="MBJ7316312.1"/>
    <property type="molecule type" value="Genomic_DNA"/>
</dbReference>
<evidence type="ECO:0000313" key="5">
    <source>
        <dbReference type="Proteomes" id="UP000655994"/>
    </source>
</evidence>
<comment type="caution">
    <text evidence="3">The sequence shown here is derived from an EMBL/GenBank/DDBJ whole genome shotgun (WGS) entry which is preliminary data.</text>
</comment>
<dbReference type="SMART" id="SM00052">
    <property type="entry name" value="EAL"/>
    <property type="match status" value="1"/>
</dbReference>
<dbReference type="SMART" id="SM00065">
    <property type="entry name" value="GAF"/>
    <property type="match status" value="1"/>
</dbReference>
<dbReference type="GO" id="GO:0071111">
    <property type="term" value="F:cyclic-guanylate-specific phosphodiesterase activity"/>
    <property type="evidence" value="ECO:0007669"/>
    <property type="project" value="InterPro"/>
</dbReference>
<dbReference type="InterPro" id="IPR003018">
    <property type="entry name" value="GAF"/>
</dbReference>